<dbReference type="EMBL" id="VXIV02002757">
    <property type="protein sequence ID" value="KAF6023148.1"/>
    <property type="molecule type" value="Genomic_DNA"/>
</dbReference>
<keyword evidence="2" id="KW-0472">Membrane</keyword>
<feature type="region of interest" description="Disordered" evidence="1">
    <location>
        <begin position="50"/>
        <end position="99"/>
    </location>
</feature>
<proteinExistence type="predicted"/>
<keyword evidence="2" id="KW-0812">Transmembrane</keyword>
<accession>A0A7J7JCR4</accession>
<dbReference type="AlphaFoldDB" id="A0A7J7JCR4"/>
<name>A0A7J7JCR4_BUGNE</name>
<protein>
    <submittedName>
        <fullName evidence="3">Uncharacterized protein</fullName>
    </submittedName>
</protein>
<evidence type="ECO:0000256" key="1">
    <source>
        <dbReference type="SAM" id="MobiDB-lite"/>
    </source>
</evidence>
<sequence>MDVKNTQGRRTYSLLKFPSVTVLCFCVIIATLQLREVNADAPKECHEKTDCKLKDPEPTLTLKGPPTPSSSDPAKHPDLKRYRRQAGPPGPKGSPSDGAIVEELGDVNCQKMGSFRGGRFFICKAVYRILCGDVREFPSLPTDTQCDKSIFGQSGSPGGEPGPPGNCTPVPDIICGTNY</sequence>
<evidence type="ECO:0000256" key="2">
    <source>
        <dbReference type="SAM" id="Phobius"/>
    </source>
</evidence>
<feature type="transmembrane region" description="Helical" evidence="2">
    <location>
        <begin position="12"/>
        <end position="34"/>
    </location>
</feature>
<comment type="caution">
    <text evidence="3">The sequence shown here is derived from an EMBL/GenBank/DDBJ whole genome shotgun (WGS) entry which is preliminary data.</text>
</comment>
<evidence type="ECO:0000313" key="4">
    <source>
        <dbReference type="Proteomes" id="UP000593567"/>
    </source>
</evidence>
<evidence type="ECO:0000313" key="3">
    <source>
        <dbReference type="EMBL" id="KAF6023148.1"/>
    </source>
</evidence>
<organism evidence="3 4">
    <name type="scientific">Bugula neritina</name>
    <name type="common">Brown bryozoan</name>
    <name type="synonym">Sertularia neritina</name>
    <dbReference type="NCBI Taxonomy" id="10212"/>
    <lineage>
        <taxon>Eukaryota</taxon>
        <taxon>Metazoa</taxon>
        <taxon>Spiralia</taxon>
        <taxon>Lophotrochozoa</taxon>
        <taxon>Bryozoa</taxon>
        <taxon>Gymnolaemata</taxon>
        <taxon>Cheilostomatida</taxon>
        <taxon>Flustrina</taxon>
        <taxon>Buguloidea</taxon>
        <taxon>Bugulidae</taxon>
        <taxon>Bugula</taxon>
    </lineage>
</organism>
<keyword evidence="2" id="KW-1133">Transmembrane helix</keyword>
<dbReference type="Proteomes" id="UP000593567">
    <property type="component" value="Unassembled WGS sequence"/>
</dbReference>
<gene>
    <name evidence="3" type="ORF">EB796_018544</name>
</gene>
<keyword evidence="4" id="KW-1185">Reference proteome</keyword>
<reference evidence="3" key="1">
    <citation type="submission" date="2020-06" db="EMBL/GenBank/DDBJ databases">
        <title>Draft genome of Bugula neritina, a colonial animal packing powerful symbionts and potential medicines.</title>
        <authorList>
            <person name="Rayko M."/>
        </authorList>
    </citation>
    <scope>NUCLEOTIDE SEQUENCE [LARGE SCALE GENOMIC DNA]</scope>
    <source>
        <strain evidence="3">Kwan_BN1</strain>
    </source>
</reference>